<dbReference type="Proteomes" id="UP001558713">
    <property type="component" value="Unassembled WGS sequence"/>
</dbReference>
<dbReference type="InterPro" id="IPR053781">
    <property type="entry name" value="F-box_AtFBL13-like"/>
</dbReference>
<evidence type="ECO:0000313" key="3">
    <source>
        <dbReference type="Proteomes" id="UP001558713"/>
    </source>
</evidence>
<dbReference type="Gene3D" id="1.20.1280.50">
    <property type="match status" value="1"/>
</dbReference>
<dbReference type="Pfam" id="PF00646">
    <property type="entry name" value="F-box"/>
    <property type="match status" value="1"/>
</dbReference>
<dbReference type="EMBL" id="JBANAX010000514">
    <property type="protein sequence ID" value="KAL1205702.1"/>
    <property type="molecule type" value="Genomic_DNA"/>
</dbReference>
<dbReference type="AlphaFoldDB" id="A0ABD1AFY5"/>
<feature type="domain" description="F-box" evidence="1">
    <location>
        <begin position="19"/>
        <end position="55"/>
    </location>
</feature>
<proteinExistence type="predicted"/>
<sequence>MVKDRKKRVRAKRSRSGGVDYISNLPDCLLCEVLSKLPTKDIVKTSVLSTRWRNLWKDIPRLDLDGEDFPFYYVFVDFVNRFLDFNRDSYLDSFKLSYPGDGNWVPDISLIRRWIRAVIKLKVKHLDFVDDSGGSILFHIPSTIYTCQSLVSLKLCCVNVSILKSVSLTSLKDIDLNIVKFPDDLAIERFISGCPVLENLVIRRPSYYDIEVLRVCSQSLLSFTHVTSSARGFVEENLFVEIDAPKLEYLRIRDHRTANFIIKNHGSLVELHLNTAWNLCYGNEFNPKRNMVCNFLGGISRVKDMTISSSTLEVIYEYSRFKPLPLFCYLSSLRVKFYHCRWEILPIFLQNCPNLKSLVLLQGSIKKMKKKKEISILSRPQCLLPSLEYVEIKRPLKWRGDGDETSGLLS</sequence>
<dbReference type="SUPFAM" id="SSF52047">
    <property type="entry name" value="RNI-like"/>
    <property type="match status" value="1"/>
</dbReference>
<dbReference type="Gene3D" id="3.80.10.10">
    <property type="entry name" value="Ribonuclease Inhibitor"/>
    <property type="match status" value="1"/>
</dbReference>
<evidence type="ECO:0000259" key="1">
    <source>
        <dbReference type="PROSITE" id="PS50181"/>
    </source>
</evidence>
<dbReference type="Pfam" id="PF24758">
    <property type="entry name" value="LRR_At5g56370"/>
    <property type="match status" value="1"/>
</dbReference>
<dbReference type="PROSITE" id="PS50181">
    <property type="entry name" value="FBOX"/>
    <property type="match status" value="1"/>
</dbReference>
<dbReference type="InterPro" id="IPR001810">
    <property type="entry name" value="F-box_dom"/>
</dbReference>
<dbReference type="InterPro" id="IPR055411">
    <property type="entry name" value="LRR_FXL15/At3g58940/PEG3-like"/>
</dbReference>
<gene>
    <name evidence="2" type="ORF">V5N11_001403</name>
</gene>
<dbReference type="InterPro" id="IPR036047">
    <property type="entry name" value="F-box-like_dom_sf"/>
</dbReference>
<dbReference type="InterPro" id="IPR032675">
    <property type="entry name" value="LRR_dom_sf"/>
</dbReference>
<name>A0ABD1AFY5_CARAN</name>
<dbReference type="SMART" id="SM00256">
    <property type="entry name" value="FBOX"/>
    <property type="match status" value="1"/>
</dbReference>
<protein>
    <submittedName>
        <fullName evidence="2">F-box/LRR-repeat protein 13</fullName>
    </submittedName>
</protein>
<dbReference type="PANTHER" id="PTHR31900:SF33">
    <property type="entry name" value="PROTEIN WITH RNI-LIKE_FBD-LIKE DOMAIN"/>
    <property type="match status" value="1"/>
</dbReference>
<dbReference type="InterPro" id="IPR050232">
    <property type="entry name" value="FBL13/AtMIF1-like"/>
</dbReference>
<dbReference type="PANTHER" id="PTHR31900">
    <property type="entry name" value="F-BOX/RNI SUPERFAMILY PROTEIN-RELATED"/>
    <property type="match status" value="1"/>
</dbReference>
<evidence type="ECO:0000313" key="2">
    <source>
        <dbReference type="EMBL" id="KAL1205702.1"/>
    </source>
</evidence>
<dbReference type="CDD" id="cd22160">
    <property type="entry name" value="F-box_AtFBL13-like"/>
    <property type="match status" value="1"/>
</dbReference>
<dbReference type="SUPFAM" id="SSF81383">
    <property type="entry name" value="F-box domain"/>
    <property type="match status" value="1"/>
</dbReference>
<reference evidence="2 3" key="1">
    <citation type="submission" date="2024-04" db="EMBL/GenBank/DDBJ databases">
        <title>Genome assembly C_amara_ONT_v2.</title>
        <authorList>
            <person name="Yant L."/>
            <person name="Moore C."/>
            <person name="Slenker M."/>
        </authorList>
    </citation>
    <scope>NUCLEOTIDE SEQUENCE [LARGE SCALE GENOMIC DNA]</scope>
    <source>
        <tissue evidence="2">Leaf</tissue>
    </source>
</reference>
<organism evidence="2 3">
    <name type="scientific">Cardamine amara subsp. amara</name>
    <dbReference type="NCBI Taxonomy" id="228776"/>
    <lineage>
        <taxon>Eukaryota</taxon>
        <taxon>Viridiplantae</taxon>
        <taxon>Streptophyta</taxon>
        <taxon>Embryophyta</taxon>
        <taxon>Tracheophyta</taxon>
        <taxon>Spermatophyta</taxon>
        <taxon>Magnoliopsida</taxon>
        <taxon>eudicotyledons</taxon>
        <taxon>Gunneridae</taxon>
        <taxon>Pentapetalae</taxon>
        <taxon>rosids</taxon>
        <taxon>malvids</taxon>
        <taxon>Brassicales</taxon>
        <taxon>Brassicaceae</taxon>
        <taxon>Cardamineae</taxon>
        <taxon>Cardamine</taxon>
    </lineage>
</organism>
<comment type="caution">
    <text evidence="2">The sequence shown here is derived from an EMBL/GenBank/DDBJ whole genome shotgun (WGS) entry which is preliminary data.</text>
</comment>
<accession>A0ABD1AFY5</accession>
<keyword evidence="3" id="KW-1185">Reference proteome</keyword>